<protein>
    <submittedName>
        <fullName evidence="2">Uncharacterized protein</fullName>
    </submittedName>
</protein>
<feature type="region of interest" description="Disordered" evidence="1">
    <location>
        <begin position="30"/>
        <end position="131"/>
    </location>
</feature>
<evidence type="ECO:0000256" key="1">
    <source>
        <dbReference type="SAM" id="MobiDB-lite"/>
    </source>
</evidence>
<gene>
    <name evidence="2" type="ORF">CCAM_LOCUS9038</name>
</gene>
<name>A0A484KYA6_9ASTE</name>
<evidence type="ECO:0000313" key="3">
    <source>
        <dbReference type="Proteomes" id="UP000595140"/>
    </source>
</evidence>
<reference evidence="2 3" key="1">
    <citation type="submission" date="2018-04" db="EMBL/GenBank/DDBJ databases">
        <authorList>
            <person name="Vogel A."/>
        </authorList>
    </citation>
    <scope>NUCLEOTIDE SEQUENCE [LARGE SCALE GENOMIC DNA]</scope>
</reference>
<dbReference type="EMBL" id="OOIL02000592">
    <property type="protein sequence ID" value="VFQ67262.1"/>
    <property type="molecule type" value="Genomic_DNA"/>
</dbReference>
<accession>A0A484KYA6</accession>
<feature type="compositionally biased region" description="Basic and acidic residues" evidence="1">
    <location>
        <begin position="44"/>
        <end position="73"/>
    </location>
</feature>
<keyword evidence="3" id="KW-1185">Reference proteome</keyword>
<feature type="compositionally biased region" description="Basic and acidic residues" evidence="1">
    <location>
        <begin position="107"/>
        <end position="122"/>
    </location>
</feature>
<dbReference type="AlphaFoldDB" id="A0A484KYA6"/>
<dbReference type="Proteomes" id="UP000595140">
    <property type="component" value="Unassembled WGS sequence"/>
</dbReference>
<sequence length="131" mass="14247">MSPVSVPRSTLSTFVPRMVNSVHLINLATSMDGVGPSNIPGTSKGRDVVDPDVAKPSKTRDSAFKRLEIRRMDPASQPKRVGPEMARACTFDQLGGGRDGQPAPLRHSRDAETIHLDEEKAKGQPRQLAYT</sequence>
<organism evidence="2 3">
    <name type="scientific">Cuscuta campestris</name>
    <dbReference type="NCBI Taxonomy" id="132261"/>
    <lineage>
        <taxon>Eukaryota</taxon>
        <taxon>Viridiplantae</taxon>
        <taxon>Streptophyta</taxon>
        <taxon>Embryophyta</taxon>
        <taxon>Tracheophyta</taxon>
        <taxon>Spermatophyta</taxon>
        <taxon>Magnoliopsida</taxon>
        <taxon>eudicotyledons</taxon>
        <taxon>Gunneridae</taxon>
        <taxon>Pentapetalae</taxon>
        <taxon>asterids</taxon>
        <taxon>lamiids</taxon>
        <taxon>Solanales</taxon>
        <taxon>Convolvulaceae</taxon>
        <taxon>Cuscuteae</taxon>
        <taxon>Cuscuta</taxon>
        <taxon>Cuscuta subgen. Grammica</taxon>
        <taxon>Cuscuta sect. Cleistogrammica</taxon>
    </lineage>
</organism>
<evidence type="ECO:0000313" key="2">
    <source>
        <dbReference type="EMBL" id="VFQ67262.1"/>
    </source>
</evidence>
<proteinExistence type="predicted"/>